<dbReference type="Pfam" id="PF21087">
    <property type="entry name" value="Glyco_hydro_134"/>
    <property type="match status" value="1"/>
</dbReference>
<evidence type="ECO:0000256" key="1">
    <source>
        <dbReference type="SAM" id="SignalP"/>
    </source>
</evidence>
<gene>
    <name evidence="2" type="ORF">ASPCAL11895</name>
</gene>
<evidence type="ECO:0000313" key="3">
    <source>
        <dbReference type="Proteomes" id="UP000054771"/>
    </source>
</evidence>
<reference evidence="3" key="1">
    <citation type="journal article" date="2016" name="Genome Announc.">
        <title>Draft genome sequences of fungus Aspergillus calidoustus.</title>
        <authorList>
            <person name="Horn F."/>
            <person name="Linde J."/>
            <person name="Mattern D.J."/>
            <person name="Walther G."/>
            <person name="Guthke R."/>
            <person name="Scherlach K."/>
            <person name="Martin K."/>
            <person name="Brakhage A.A."/>
            <person name="Petzke L."/>
            <person name="Valiante V."/>
        </authorList>
    </citation>
    <scope>NUCLEOTIDE SEQUENCE [LARGE SCALE GENOMIC DNA]</scope>
    <source>
        <strain evidence="3">SF006504</strain>
    </source>
</reference>
<proteinExistence type="predicted"/>
<keyword evidence="1" id="KW-0732">Signal</keyword>
<feature type="signal peptide" evidence="1">
    <location>
        <begin position="1"/>
        <end position="18"/>
    </location>
</feature>
<dbReference type="InterPro" id="IPR049168">
    <property type="entry name" value="Glyco_hydro_134"/>
</dbReference>
<dbReference type="STRING" id="454130.A0A0U5GDM0"/>
<keyword evidence="3" id="KW-1185">Reference proteome</keyword>
<sequence>MKAFQILLSAVLTLGALAAPHDEMAKRADRGSYTVSGLASRKQAILNAGGNTLDLAIAMLETETMTTNYVYGDAKTYDAANFGLFKQNWGMLRVCATRYGLAGQSEAQWNNGAVLNSNVYADVASRWDCQGYYGVDLWFAGHRNGASGLSNPNTDDINKYKTAVYWIQAQIDSNSVYKSDDTRFWVDVEAI</sequence>
<name>A0A0U5GDM0_ASPCI</name>
<accession>A0A0U5GDM0</accession>
<feature type="chain" id="PRO_5006857767" evidence="1">
    <location>
        <begin position="19"/>
        <end position="191"/>
    </location>
</feature>
<organism evidence="2 3">
    <name type="scientific">Aspergillus calidoustus</name>
    <dbReference type="NCBI Taxonomy" id="454130"/>
    <lineage>
        <taxon>Eukaryota</taxon>
        <taxon>Fungi</taxon>
        <taxon>Dikarya</taxon>
        <taxon>Ascomycota</taxon>
        <taxon>Pezizomycotina</taxon>
        <taxon>Eurotiomycetes</taxon>
        <taxon>Eurotiomycetidae</taxon>
        <taxon>Eurotiales</taxon>
        <taxon>Aspergillaceae</taxon>
        <taxon>Aspergillus</taxon>
        <taxon>Aspergillus subgen. Nidulantes</taxon>
    </lineage>
</organism>
<dbReference type="Proteomes" id="UP000054771">
    <property type="component" value="Unassembled WGS sequence"/>
</dbReference>
<dbReference type="AlphaFoldDB" id="A0A0U5GDM0"/>
<protein>
    <submittedName>
        <fullName evidence="2">Uncharacterized protein</fullName>
    </submittedName>
</protein>
<dbReference type="OMA" id="KYDDTRF"/>
<evidence type="ECO:0000313" key="2">
    <source>
        <dbReference type="EMBL" id="CEL08750.1"/>
    </source>
</evidence>
<dbReference type="EMBL" id="CDMC01000012">
    <property type="protein sequence ID" value="CEL08750.1"/>
    <property type="molecule type" value="Genomic_DNA"/>
</dbReference>
<dbReference type="OrthoDB" id="2888121at2759"/>